<comment type="caution">
    <text evidence="1">The sequence shown here is derived from an EMBL/GenBank/DDBJ whole genome shotgun (WGS) entry which is preliminary data.</text>
</comment>
<accession>A0AAV5CCV2</accession>
<reference evidence="1" key="2">
    <citation type="submission" date="2021-12" db="EMBL/GenBank/DDBJ databases">
        <title>Resequencing data analysis of finger millet.</title>
        <authorList>
            <person name="Hatakeyama M."/>
            <person name="Aluri S."/>
            <person name="Balachadran M.T."/>
            <person name="Sivarajan S.R."/>
            <person name="Poveda L."/>
            <person name="Shimizu-Inatsugi R."/>
            <person name="Schlapbach R."/>
            <person name="Sreeman S.M."/>
            <person name="Shimizu K.K."/>
        </authorList>
    </citation>
    <scope>NUCLEOTIDE SEQUENCE</scope>
</reference>
<dbReference type="PANTHER" id="PTHR33116">
    <property type="entry name" value="REVERSE TRANSCRIPTASE ZINC-BINDING DOMAIN-CONTAINING PROTEIN-RELATED-RELATED"/>
    <property type="match status" value="1"/>
</dbReference>
<dbReference type="AlphaFoldDB" id="A0AAV5CCV2"/>
<dbReference type="EMBL" id="BQKI01000006">
    <property type="protein sequence ID" value="GJM96176.1"/>
    <property type="molecule type" value="Genomic_DNA"/>
</dbReference>
<gene>
    <name evidence="1" type="primary">ga12989</name>
    <name evidence="1" type="ORF">PR202_ga12989</name>
</gene>
<keyword evidence="2" id="KW-1185">Reference proteome</keyword>
<organism evidence="1 2">
    <name type="scientific">Eleusine coracana subsp. coracana</name>
    <dbReference type="NCBI Taxonomy" id="191504"/>
    <lineage>
        <taxon>Eukaryota</taxon>
        <taxon>Viridiplantae</taxon>
        <taxon>Streptophyta</taxon>
        <taxon>Embryophyta</taxon>
        <taxon>Tracheophyta</taxon>
        <taxon>Spermatophyta</taxon>
        <taxon>Magnoliopsida</taxon>
        <taxon>Liliopsida</taxon>
        <taxon>Poales</taxon>
        <taxon>Poaceae</taxon>
        <taxon>PACMAD clade</taxon>
        <taxon>Chloridoideae</taxon>
        <taxon>Cynodonteae</taxon>
        <taxon>Eleusininae</taxon>
        <taxon>Eleusine</taxon>
    </lineage>
</organism>
<sequence>MILDMNEQGSRQMVSREKSVVFFSANCSEDMKQEVQQELNIDKEALAEKYLGLPTALGRSTKEAFEYMPERLRGLVGTWSGRQVSCVGRKVLIKFVAQTIPTYPMSCFLIPKATCKKMRTVTSNYWWGGVADNRRIHRQKWDHVMRPKEQGGMGFRDLHLFNLAMLGKRGWRLMTRPNSLCVRILKGRYYHDSDFLIITRRRHASQT</sequence>
<name>A0AAV5CCV2_ELECO</name>
<dbReference type="Proteomes" id="UP001054889">
    <property type="component" value="Unassembled WGS sequence"/>
</dbReference>
<evidence type="ECO:0000313" key="2">
    <source>
        <dbReference type="Proteomes" id="UP001054889"/>
    </source>
</evidence>
<protein>
    <submittedName>
        <fullName evidence="1">Uncharacterized protein</fullName>
    </submittedName>
</protein>
<reference evidence="1" key="1">
    <citation type="journal article" date="2018" name="DNA Res.">
        <title>Multiple hybrid de novo genome assembly of finger millet, an orphan allotetraploid crop.</title>
        <authorList>
            <person name="Hatakeyama M."/>
            <person name="Aluri S."/>
            <person name="Balachadran M.T."/>
            <person name="Sivarajan S.R."/>
            <person name="Patrignani A."/>
            <person name="Gruter S."/>
            <person name="Poveda L."/>
            <person name="Shimizu-Inatsugi R."/>
            <person name="Baeten J."/>
            <person name="Francoijs K.J."/>
            <person name="Nataraja K.N."/>
            <person name="Reddy Y.A.N."/>
            <person name="Phadnis S."/>
            <person name="Ravikumar R.L."/>
            <person name="Schlapbach R."/>
            <person name="Sreeman S.M."/>
            <person name="Shimizu K.K."/>
        </authorList>
    </citation>
    <scope>NUCLEOTIDE SEQUENCE</scope>
</reference>
<dbReference type="PANTHER" id="PTHR33116:SF86">
    <property type="entry name" value="REVERSE TRANSCRIPTASE DOMAIN-CONTAINING PROTEIN"/>
    <property type="match status" value="1"/>
</dbReference>
<evidence type="ECO:0000313" key="1">
    <source>
        <dbReference type="EMBL" id="GJM96176.1"/>
    </source>
</evidence>
<proteinExistence type="predicted"/>